<evidence type="ECO:0000313" key="1">
    <source>
        <dbReference type="EMBL" id="KAG8002361.1"/>
    </source>
</evidence>
<evidence type="ECO:0000313" key="2">
    <source>
        <dbReference type="Proteomes" id="UP000805704"/>
    </source>
</evidence>
<dbReference type="Proteomes" id="UP000805704">
    <property type="component" value="Chromosome 5"/>
</dbReference>
<accession>A0ACB7END1</accession>
<gene>
    <name evidence="1" type="primary">RDH11.3</name>
    <name evidence="1" type="ORF">GBF38_013726</name>
</gene>
<organism evidence="1 2">
    <name type="scientific">Nibea albiflora</name>
    <name type="common">Yellow drum</name>
    <name type="synonym">Corvina albiflora</name>
    <dbReference type="NCBI Taxonomy" id="240163"/>
    <lineage>
        <taxon>Eukaryota</taxon>
        <taxon>Metazoa</taxon>
        <taxon>Chordata</taxon>
        <taxon>Craniata</taxon>
        <taxon>Vertebrata</taxon>
        <taxon>Euteleostomi</taxon>
        <taxon>Actinopterygii</taxon>
        <taxon>Neopterygii</taxon>
        <taxon>Teleostei</taxon>
        <taxon>Neoteleostei</taxon>
        <taxon>Acanthomorphata</taxon>
        <taxon>Eupercaria</taxon>
        <taxon>Sciaenidae</taxon>
        <taxon>Nibea</taxon>
    </lineage>
</organism>
<proteinExistence type="predicted"/>
<keyword evidence="2" id="KW-1185">Reference proteome</keyword>
<reference evidence="1" key="1">
    <citation type="submission" date="2020-04" db="EMBL/GenBank/DDBJ databases">
        <title>A chromosome-scale assembly and high-density genetic map of the yellow drum (Nibea albiflora) genome.</title>
        <authorList>
            <person name="Xu D."/>
            <person name="Zhang W."/>
            <person name="Chen R."/>
            <person name="Tan P."/>
            <person name="Wang L."/>
            <person name="Song H."/>
            <person name="Tian L."/>
            <person name="Zhu Q."/>
            <person name="Wang B."/>
        </authorList>
    </citation>
    <scope>NUCLEOTIDE SEQUENCE</scope>
    <source>
        <strain evidence="1">ZJHYS-2018</strain>
    </source>
</reference>
<sequence length="202" mass="22547">MACRDLTRAEQAAEEIRRSTGNGNVAVRHLDLASLYSVRQFAKDFLDSEDRLDVLINNAGHIDFDDLFFSRKPYSALQSYKQSKLANILFTRELARRLKGSSVASFCLHPGVIFTELGRHFQSSFPLLGLLLIPPSLLLMKTPAQGSETTVYCAVTPGLEELSGRYFSDCAEKEVAPEGQDNEVARRLWEESARLVGLEDTC</sequence>
<comment type="caution">
    <text evidence="1">The sequence shown here is derived from an EMBL/GenBank/DDBJ whole genome shotgun (WGS) entry which is preliminary data.</text>
</comment>
<protein>
    <submittedName>
        <fullName evidence="1">Retinol dehydrogenase 11</fullName>
    </submittedName>
</protein>
<dbReference type="EMBL" id="CM024793">
    <property type="protein sequence ID" value="KAG8002361.1"/>
    <property type="molecule type" value="Genomic_DNA"/>
</dbReference>
<name>A0ACB7END1_NIBAL</name>